<keyword evidence="1" id="KW-0472">Membrane</keyword>
<dbReference type="RefSeq" id="WP_011190326.1">
    <property type="nucleotide sequence ID" value="NC_006138.1"/>
</dbReference>
<sequence>MSEAQTQDETLGDVLRKTRINRGLSVEEISGSTKISTKTIRAMEEDDYEQLPSPAFTHGFYGLYAKKLGLGAEEIQGQYKRESKQQTGKQLPPQHLAKDIGAMAERPLIPLFSIFGFSLLLLLFVFVIFSWFFSWNPADFLSKQLRSLDESPIVQIDRATPTHPLLDKLAEPKELSYSKPLSLHSTINTFPVQYKTENSSINFVSQGFFS</sequence>
<name>Q6AIL6_DESPS</name>
<dbReference type="InterPro" id="IPR050400">
    <property type="entry name" value="Bact_Cytoskel_RodZ"/>
</dbReference>
<reference evidence="3" key="1">
    <citation type="journal article" date="2004" name="Environ. Microbiol.">
        <title>The genome of Desulfotalea psychrophila, a sulfate-reducing bacterium from permanently cold Arctic sediments.</title>
        <authorList>
            <person name="Rabus R."/>
            <person name="Ruepp A."/>
            <person name="Frickey T."/>
            <person name="Rattei T."/>
            <person name="Fartmann B."/>
            <person name="Stark M."/>
            <person name="Bauer M."/>
            <person name="Zibat A."/>
            <person name="Lombardot T."/>
            <person name="Becker I."/>
            <person name="Amann J."/>
            <person name="Gellner K."/>
            <person name="Teeling H."/>
            <person name="Leuschner W.D."/>
            <person name="Gloeckner F.-O."/>
            <person name="Lupas A.N."/>
            <person name="Amann R."/>
            <person name="Klenk H.-P."/>
        </authorList>
    </citation>
    <scope>NUCLEOTIDE SEQUENCE [LARGE SCALE GENOMIC DNA]</scope>
    <source>
        <strain evidence="3">DSM 12343 / LSv54</strain>
    </source>
</reference>
<dbReference type="GO" id="GO:0003677">
    <property type="term" value="F:DNA binding"/>
    <property type="evidence" value="ECO:0007669"/>
    <property type="project" value="InterPro"/>
</dbReference>
<dbReference type="SUPFAM" id="SSF47413">
    <property type="entry name" value="lambda repressor-like DNA-binding domains"/>
    <property type="match status" value="1"/>
</dbReference>
<proteinExistence type="predicted"/>
<dbReference type="PANTHER" id="PTHR34475">
    <property type="match status" value="1"/>
</dbReference>
<dbReference type="OrthoDB" id="9797543at2"/>
<keyword evidence="3" id="KW-1185">Reference proteome</keyword>
<organism evidence="2 3">
    <name type="scientific">Desulfotalea psychrophila (strain LSv54 / DSM 12343)</name>
    <dbReference type="NCBI Taxonomy" id="177439"/>
    <lineage>
        <taxon>Bacteria</taxon>
        <taxon>Pseudomonadati</taxon>
        <taxon>Thermodesulfobacteriota</taxon>
        <taxon>Desulfobulbia</taxon>
        <taxon>Desulfobulbales</taxon>
        <taxon>Desulfocapsaceae</taxon>
        <taxon>Desulfotalea</taxon>
    </lineage>
</organism>
<dbReference type="STRING" id="177439.DP3085"/>
<dbReference type="InterPro" id="IPR010982">
    <property type="entry name" value="Lambda_DNA-bd_dom_sf"/>
</dbReference>
<dbReference type="AlphaFoldDB" id="Q6AIL6"/>
<dbReference type="KEGG" id="dps:DP3085"/>
<dbReference type="HOGENOM" id="CLU_1308466_0_0_7"/>
<evidence type="ECO:0000256" key="1">
    <source>
        <dbReference type="SAM" id="Phobius"/>
    </source>
</evidence>
<dbReference type="Proteomes" id="UP000000602">
    <property type="component" value="Chromosome"/>
</dbReference>
<accession>Q6AIL6</accession>
<evidence type="ECO:0000313" key="2">
    <source>
        <dbReference type="EMBL" id="CAG37814.1"/>
    </source>
</evidence>
<evidence type="ECO:0008006" key="4">
    <source>
        <dbReference type="Google" id="ProtNLM"/>
    </source>
</evidence>
<keyword evidence="1" id="KW-0812">Transmembrane</keyword>
<dbReference type="PANTHER" id="PTHR34475:SF1">
    <property type="entry name" value="CYTOSKELETON PROTEIN RODZ"/>
    <property type="match status" value="1"/>
</dbReference>
<dbReference type="eggNOG" id="COG1426">
    <property type="taxonomic scope" value="Bacteria"/>
</dbReference>
<keyword evidence="1" id="KW-1133">Transmembrane helix</keyword>
<evidence type="ECO:0000313" key="3">
    <source>
        <dbReference type="Proteomes" id="UP000000602"/>
    </source>
</evidence>
<dbReference type="Gene3D" id="1.10.260.40">
    <property type="entry name" value="lambda repressor-like DNA-binding domains"/>
    <property type="match status" value="1"/>
</dbReference>
<protein>
    <recommendedName>
        <fullName evidence="4">HTH cro/C1-type domain-containing protein</fullName>
    </recommendedName>
</protein>
<gene>
    <name evidence="2" type="ordered locus">DP3085</name>
</gene>
<dbReference type="EMBL" id="CR522870">
    <property type="protein sequence ID" value="CAG37814.1"/>
    <property type="molecule type" value="Genomic_DNA"/>
</dbReference>
<dbReference type="Pfam" id="PF13413">
    <property type="entry name" value="HTH_25"/>
    <property type="match status" value="1"/>
</dbReference>
<feature type="transmembrane region" description="Helical" evidence="1">
    <location>
        <begin position="108"/>
        <end position="133"/>
    </location>
</feature>